<accession>A0A5S4TNM6</accession>
<dbReference type="RefSeq" id="WP_111685333.1">
    <property type="nucleotide sequence ID" value="NZ_CAAIQO010000004.1"/>
</dbReference>
<name>A0A5S4TNM6_STRPY</name>
<dbReference type="Gene3D" id="1.20.140.160">
    <property type="match status" value="1"/>
</dbReference>
<reference evidence="1 2" key="1">
    <citation type="submission" date="2019-02" db="EMBL/GenBank/DDBJ databases">
        <title>Novel genomic isolates of S. pyogenes and S. dysgalactiae subsp. equisimilis associated to necrotising fasciitis (NSTI).</title>
        <authorList>
            <person name="Barrantes I."/>
        </authorList>
    </citation>
    <scope>NUCLEOTIDE SEQUENCE [LARGE SCALE GENOMIC DNA]</scope>
    <source>
        <strain evidence="1 2">SPY5003</strain>
    </source>
</reference>
<protein>
    <submittedName>
        <fullName evidence="1">Sigma-70 family RNA polymerase sigma factor</fullName>
    </submittedName>
</protein>
<dbReference type="EMBL" id="SJLI01000002">
    <property type="protein sequence ID" value="TYK95059.1"/>
    <property type="molecule type" value="Genomic_DNA"/>
</dbReference>
<evidence type="ECO:0000313" key="1">
    <source>
        <dbReference type="EMBL" id="TYK95059.1"/>
    </source>
</evidence>
<comment type="caution">
    <text evidence="1">The sequence shown here is derived from an EMBL/GenBank/DDBJ whole genome shotgun (WGS) entry which is preliminary data.</text>
</comment>
<proteinExistence type="predicted"/>
<dbReference type="SUPFAM" id="SSF88659">
    <property type="entry name" value="Sigma3 and sigma4 domains of RNA polymerase sigma factors"/>
    <property type="match status" value="1"/>
</dbReference>
<dbReference type="AlphaFoldDB" id="A0A5S4TNM6"/>
<evidence type="ECO:0000313" key="2">
    <source>
        <dbReference type="Proteomes" id="UP000325300"/>
    </source>
</evidence>
<organism evidence="1 2">
    <name type="scientific">Streptococcus pyogenes</name>
    <dbReference type="NCBI Taxonomy" id="1314"/>
    <lineage>
        <taxon>Bacteria</taxon>
        <taxon>Bacillati</taxon>
        <taxon>Bacillota</taxon>
        <taxon>Bacilli</taxon>
        <taxon>Lactobacillales</taxon>
        <taxon>Streptococcaceae</taxon>
        <taxon>Streptococcus</taxon>
    </lineage>
</organism>
<dbReference type="Proteomes" id="UP000325300">
    <property type="component" value="Unassembled WGS sequence"/>
</dbReference>
<dbReference type="InterPro" id="IPR013324">
    <property type="entry name" value="RNA_pol_sigma_r3/r4-like"/>
</dbReference>
<sequence length="143" mass="16681">MPAKTFNDRLTPEDKEEIKRWDKFLRNDNKAFANANRRDRYHNLGSLDENISIDGRDTDLYELIADTAPSGEEVYFQNEMMAIITNFIEDLEPEDKTIMIGKLTDKPMPSTKLANLLGISDKTVTTHFKKYQKMLQQQLKDYD</sequence>
<gene>
    <name evidence="1" type="ORF">E0F67_04125</name>
</gene>